<dbReference type="PANTHER" id="PTHR43479">
    <property type="entry name" value="ACREF/ENVCD OPERON REPRESSOR-RELATED"/>
    <property type="match status" value="1"/>
</dbReference>
<dbReference type="InterPro" id="IPR036271">
    <property type="entry name" value="Tet_transcr_reg_TetR-rel_C_sf"/>
</dbReference>
<evidence type="ECO:0000256" key="2">
    <source>
        <dbReference type="PROSITE-ProRule" id="PRU00335"/>
    </source>
</evidence>
<keyword evidence="1 2" id="KW-0238">DNA-binding</keyword>
<accession>A0A1W7D3B7</accession>
<dbReference type="InterPro" id="IPR001647">
    <property type="entry name" value="HTH_TetR"/>
</dbReference>
<feature type="domain" description="HTH tetR-type" evidence="4">
    <location>
        <begin position="6"/>
        <end position="66"/>
    </location>
</feature>
<gene>
    <name evidence="5" type="ORF">CAG99_21645</name>
</gene>
<name>A0A1W7D3B7_9ACTN</name>
<feature type="region of interest" description="Disordered" evidence="3">
    <location>
        <begin position="201"/>
        <end position="236"/>
    </location>
</feature>
<dbReference type="InterPro" id="IPR009057">
    <property type="entry name" value="Homeodomain-like_sf"/>
</dbReference>
<dbReference type="RefSeq" id="WP_086160921.1">
    <property type="nucleotide sequence ID" value="NZ_CP021121.1"/>
</dbReference>
<dbReference type="SUPFAM" id="SSF46689">
    <property type="entry name" value="Homeodomain-like"/>
    <property type="match status" value="1"/>
</dbReference>
<proteinExistence type="predicted"/>
<dbReference type="KEGG" id="smao:CAG99_21645"/>
<evidence type="ECO:0000313" key="5">
    <source>
        <dbReference type="EMBL" id="ARQ71080.1"/>
    </source>
</evidence>
<dbReference type="PROSITE" id="PS50977">
    <property type="entry name" value="HTH_TETR_2"/>
    <property type="match status" value="1"/>
</dbReference>
<evidence type="ECO:0000256" key="1">
    <source>
        <dbReference type="ARBA" id="ARBA00023125"/>
    </source>
</evidence>
<dbReference type="Proteomes" id="UP000194218">
    <property type="component" value="Chromosome"/>
</dbReference>
<organism evidence="5 6">
    <name type="scientific">Streptomyces marincola</name>
    <dbReference type="NCBI Taxonomy" id="2878388"/>
    <lineage>
        <taxon>Bacteria</taxon>
        <taxon>Bacillati</taxon>
        <taxon>Actinomycetota</taxon>
        <taxon>Actinomycetes</taxon>
        <taxon>Kitasatosporales</taxon>
        <taxon>Streptomycetaceae</taxon>
        <taxon>Streptomyces</taxon>
    </lineage>
</organism>
<dbReference type="Pfam" id="PF00440">
    <property type="entry name" value="TetR_N"/>
    <property type="match status" value="1"/>
</dbReference>
<feature type="DNA-binding region" description="H-T-H motif" evidence="2">
    <location>
        <begin position="29"/>
        <end position="48"/>
    </location>
</feature>
<dbReference type="PROSITE" id="PS01081">
    <property type="entry name" value="HTH_TETR_1"/>
    <property type="match status" value="1"/>
</dbReference>
<dbReference type="InterPro" id="IPR050624">
    <property type="entry name" value="HTH-type_Tx_Regulator"/>
</dbReference>
<dbReference type="OrthoDB" id="3237195at2"/>
<dbReference type="PANTHER" id="PTHR43479:SF11">
    <property type="entry name" value="ACREF_ENVCD OPERON REPRESSOR-RELATED"/>
    <property type="match status" value="1"/>
</dbReference>
<reference evidence="5 6" key="1">
    <citation type="submission" date="2017-05" db="EMBL/GenBank/DDBJ databases">
        <title>Complete genome sequence of Streptomyces sp. SCSIO 03032 revealed the diverse biosynthetic pathways for its bioactive secondary metabolites.</title>
        <authorList>
            <person name="Ma L."/>
            <person name="Zhu Y."/>
            <person name="Zhang W."/>
            <person name="Zhang G."/>
            <person name="Tian X."/>
            <person name="Zhang S."/>
            <person name="Zhang C."/>
        </authorList>
    </citation>
    <scope>NUCLEOTIDE SEQUENCE [LARGE SCALE GENOMIC DNA]</scope>
    <source>
        <strain evidence="5 6">SCSIO 03032</strain>
    </source>
</reference>
<dbReference type="SUPFAM" id="SSF48498">
    <property type="entry name" value="Tetracyclin repressor-like, C-terminal domain"/>
    <property type="match status" value="1"/>
</dbReference>
<dbReference type="NCBIfam" id="NF041196">
    <property type="entry name" value="ScbR_bind_reg"/>
    <property type="match status" value="1"/>
</dbReference>
<dbReference type="InterPro" id="IPR023772">
    <property type="entry name" value="DNA-bd_HTH_TetR-type_CS"/>
</dbReference>
<protein>
    <recommendedName>
        <fullName evidence="4">HTH tetR-type domain-containing protein</fullName>
    </recommendedName>
</protein>
<dbReference type="EMBL" id="CP021121">
    <property type="protein sequence ID" value="ARQ71080.1"/>
    <property type="molecule type" value="Genomic_DNA"/>
</dbReference>
<evidence type="ECO:0000313" key="6">
    <source>
        <dbReference type="Proteomes" id="UP000194218"/>
    </source>
</evidence>
<sequence length="236" mass="25541">MQERSERTRNRLLAAAAEVIDKYGYADATMSDISRYAQVTKGALYFHFASKTELAQQVQQRSCDLLNVTIEELRGANASALQTLIDLTHSLACWMSAEPTVRASLRIGRERAGREQEVIDYHFACVSAAWRLLRQARAERVLHEGVAQEDAETLVAALIAGTEATAWRGVPYREVAAQATSMWSLLLSVLVRAEAQEELRTTPPACDGEGGPPPDVCCAPGRAPADGTSAGRGPAG</sequence>
<keyword evidence="6" id="KW-1185">Reference proteome</keyword>
<dbReference type="GO" id="GO:0003677">
    <property type="term" value="F:DNA binding"/>
    <property type="evidence" value="ECO:0007669"/>
    <property type="project" value="UniProtKB-UniRule"/>
</dbReference>
<evidence type="ECO:0000256" key="3">
    <source>
        <dbReference type="SAM" id="MobiDB-lite"/>
    </source>
</evidence>
<dbReference type="Gene3D" id="1.10.357.10">
    <property type="entry name" value="Tetracycline Repressor, domain 2"/>
    <property type="match status" value="1"/>
</dbReference>
<dbReference type="InterPro" id="IPR047923">
    <property type="entry name" value="ArpA-like"/>
</dbReference>
<dbReference type="AlphaFoldDB" id="A0A1W7D3B7"/>
<evidence type="ECO:0000259" key="4">
    <source>
        <dbReference type="PROSITE" id="PS50977"/>
    </source>
</evidence>
<dbReference type="PRINTS" id="PR00455">
    <property type="entry name" value="HTHTETR"/>
</dbReference>